<protein>
    <submittedName>
        <fullName evidence="2">Redoxin domain-containing protein</fullName>
    </submittedName>
</protein>
<dbReference type="Proteomes" id="UP000424752">
    <property type="component" value="Chromosome"/>
</dbReference>
<dbReference type="CDD" id="cd03011">
    <property type="entry name" value="TlpA_like_ScsD_MtbDsbE"/>
    <property type="match status" value="1"/>
</dbReference>
<gene>
    <name evidence="2" type="ORF">GN242_15230</name>
</gene>
<dbReference type="SUPFAM" id="SSF52833">
    <property type="entry name" value="Thioredoxin-like"/>
    <property type="match status" value="1"/>
</dbReference>
<dbReference type="Gene3D" id="3.40.30.10">
    <property type="entry name" value="Glutaredoxin"/>
    <property type="match status" value="1"/>
</dbReference>
<dbReference type="PANTHER" id="PTHR42852">
    <property type="entry name" value="THIOL:DISULFIDE INTERCHANGE PROTEIN DSBE"/>
    <property type="match status" value="1"/>
</dbReference>
<reference evidence="2 3" key="1">
    <citation type="submission" date="2019-12" db="EMBL/GenBank/DDBJ databases">
        <title>Erwinia sp. nov., isolated from droppings of birds in the Qinghai-Tiebt plateau of China.</title>
        <authorList>
            <person name="Ge Y."/>
        </authorList>
    </citation>
    <scope>NUCLEOTIDE SEQUENCE [LARGE SCALE GENOMIC DNA]</scope>
    <source>
        <strain evidence="2 3">J780</strain>
    </source>
</reference>
<dbReference type="InterPro" id="IPR036249">
    <property type="entry name" value="Thioredoxin-like_sf"/>
</dbReference>
<name>A0A6I6EK96_9GAMM</name>
<dbReference type="InterPro" id="IPR000866">
    <property type="entry name" value="AhpC/TSA"/>
</dbReference>
<dbReference type="AlphaFoldDB" id="A0A6I6EK96"/>
<dbReference type="InterPro" id="IPR050553">
    <property type="entry name" value="Thioredoxin_ResA/DsbE_sf"/>
</dbReference>
<evidence type="ECO:0000259" key="1">
    <source>
        <dbReference type="PROSITE" id="PS51352"/>
    </source>
</evidence>
<dbReference type="PROSITE" id="PS51352">
    <property type="entry name" value="THIOREDOXIN_2"/>
    <property type="match status" value="1"/>
</dbReference>
<proteinExistence type="predicted"/>
<evidence type="ECO:0000313" key="2">
    <source>
        <dbReference type="EMBL" id="QGU88485.1"/>
    </source>
</evidence>
<dbReference type="EMBL" id="CP046509">
    <property type="protein sequence ID" value="QGU88485.1"/>
    <property type="molecule type" value="Genomic_DNA"/>
</dbReference>
<dbReference type="RefSeq" id="WP_156287775.1">
    <property type="nucleotide sequence ID" value="NZ_CP046509.1"/>
</dbReference>
<dbReference type="GO" id="GO:0016491">
    <property type="term" value="F:oxidoreductase activity"/>
    <property type="evidence" value="ECO:0007669"/>
    <property type="project" value="InterPro"/>
</dbReference>
<dbReference type="KEGG" id="erwi:GN242_15230"/>
<accession>A0A6I6EK96</accession>
<dbReference type="GO" id="GO:0016209">
    <property type="term" value="F:antioxidant activity"/>
    <property type="evidence" value="ECO:0007669"/>
    <property type="project" value="InterPro"/>
</dbReference>
<organism evidence="2 3">
    <name type="scientific">Erwinia sorbitola</name>
    <dbReference type="NCBI Taxonomy" id="2681984"/>
    <lineage>
        <taxon>Bacteria</taxon>
        <taxon>Pseudomonadati</taxon>
        <taxon>Pseudomonadota</taxon>
        <taxon>Gammaproteobacteria</taxon>
        <taxon>Enterobacterales</taxon>
        <taxon>Erwiniaceae</taxon>
        <taxon>Erwinia</taxon>
    </lineage>
</organism>
<sequence length="167" mass="19001">MSRLKRWGRDLLVLALLMLVMIWVMDSWRAPQVPLAFADQPMHTVDGREVTLSTLSQERPLLVYFWASWCNICRFTTPAVAAMAEDGSNVIGIVLRSGEDAKVERYLQAKEYRMPLINDQDGRLSASWQVSVTPTLVIIDKGRVVSSTSGFTSSWGIKLRLWWAGWR</sequence>
<feature type="domain" description="Thioredoxin" evidence="1">
    <location>
        <begin position="31"/>
        <end position="167"/>
    </location>
</feature>
<evidence type="ECO:0000313" key="3">
    <source>
        <dbReference type="Proteomes" id="UP000424752"/>
    </source>
</evidence>
<dbReference type="PANTHER" id="PTHR42852:SF17">
    <property type="entry name" value="THIOREDOXIN-LIKE PROTEIN HI_1115"/>
    <property type="match status" value="1"/>
</dbReference>
<dbReference type="Pfam" id="PF00578">
    <property type="entry name" value="AhpC-TSA"/>
    <property type="match status" value="1"/>
</dbReference>
<dbReference type="InterPro" id="IPR013766">
    <property type="entry name" value="Thioredoxin_domain"/>
</dbReference>